<dbReference type="InterPro" id="IPR017477">
    <property type="entry name" value="PEP-CTERM_polysacc_export"/>
</dbReference>
<dbReference type="AlphaFoldDB" id="B9M2X8"/>
<keyword evidence="6" id="KW-1185">Reference proteome</keyword>
<sequence length="293" mass="31323">MTKRCMGLTAFVLTVLMLLPLCVFAGDYVIGEGDGLDISVWGVRDLNVSVRVRPDGKITIPGLGDVTASGVTPKELQSTLAVKFKSLVKNPIVSVAVREITNSKVYVFGGGVSSGVFDLNRRTTLLQLLCAIGNSGPGAAPGPVARGQGGGGVAANSRVADYKNAYVLRNGAKIKQDFHKLFVDGDVGEDMIIESNDAVFIPQLLDKNIYVLGAVNAPRVIEYREGMTVMEAVLESGGFTRFAKLNDTSILRKNGKKDVTISIKAKDLIMDGDLAQNIKLKPGDYIIVKEGMF</sequence>
<evidence type="ECO:0000259" key="4">
    <source>
        <dbReference type="Pfam" id="PF10531"/>
    </source>
</evidence>
<evidence type="ECO:0000259" key="3">
    <source>
        <dbReference type="Pfam" id="PF02563"/>
    </source>
</evidence>
<dbReference type="Gene3D" id="3.10.560.10">
    <property type="entry name" value="Outer membrane lipoprotein wza domain like"/>
    <property type="match status" value="1"/>
</dbReference>
<dbReference type="GO" id="GO:0015159">
    <property type="term" value="F:polysaccharide transmembrane transporter activity"/>
    <property type="evidence" value="ECO:0007669"/>
    <property type="project" value="InterPro"/>
</dbReference>
<dbReference type="PANTHER" id="PTHR33619">
    <property type="entry name" value="POLYSACCHARIDE EXPORT PROTEIN GFCE-RELATED"/>
    <property type="match status" value="1"/>
</dbReference>
<dbReference type="HOGENOM" id="CLU_038343_0_2_7"/>
<evidence type="ECO:0000313" key="5">
    <source>
        <dbReference type="EMBL" id="ACM21324.1"/>
    </source>
</evidence>
<reference evidence="5 6" key="1">
    <citation type="submission" date="2009-01" db="EMBL/GenBank/DDBJ databases">
        <title>Complete sequence of Geobacter sp. FRC-32.</title>
        <authorList>
            <consortium name="US DOE Joint Genome Institute"/>
            <person name="Lucas S."/>
            <person name="Copeland A."/>
            <person name="Lapidus A."/>
            <person name="Glavina del Rio T."/>
            <person name="Dalin E."/>
            <person name="Tice H."/>
            <person name="Bruce D."/>
            <person name="Goodwin L."/>
            <person name="Pitluck S."/>
            <person name="Saunders E."/>
            <person name="Brettin T."/>
            <person name="Detter J.C."/>
            <person name="Han C."/>
            <person name="Larimer F."/>
            <person name="Land M."/>
            <person name="Hauser L."/>
            <person name="Kyrpides N."/>
            <person name="Ovchinnikova G."/>
            <person name="Kostka J."/>
            <person name="Richardson P."/>
        </authorList>
    </citation>
    <scope>NUCLEOTIDE SEQUENCE [LARGE SCALE GENOMIC DNA]</scope>
    <source>
        <strain evidence="6">DSM 22248 / JCM 15807 / FRC-32</strain>
    </source>
</reference>
<dbReference type="STRING" id="316067.Geob_2981"/>
<protein>
    <submittedName>
        <fullName evidence="5">Periplasmic polysaccharide biosynthesis/export protein</fullName>
    </submittedName>
</protein>
<evidence type="ECO:0000313" key="6">
    <source>
        <dbReference type="Proteomes" id="UP000007721"/>
    </source>
</evidence>
<dbReference type="NCBIfam" id="TIGR03027">
    <property type="entry name" value="pepcterm_export"/>
    <property type="match status" value="1"/>
</dbReference>
<accession>B9M2X8</accession>
<evidence type="ECO:0000256" key="2">
    <source>
        <dbReference type="SAM" id="SignalP"/>
    </source>
</evidence>
<evidence type="ECO:0000256" key="1">
    <source>
        <dbReference type="ARBA" id="ARBA00022729"/>
    </source>
</evidence>
<dbReference type="PANTHER" id="PTHR33619:SF3">
    <property type="entry name" value="POLYSACCHARIDE EXPORT PROTEIN GFCE-RELATED"/>
    <property type="match status" value="1"/>
</dbReference>
<organism evidence="5 6">
    <name type="scientific">Geotalea daltonii (strain DSM 22248 / JCM 15807 / FRC-32)</name>
    <name type="common">Geobacter daltonii</name>
    <dbReference type="NCBI Taxonomy" id="316067"/>
    <lineage>
        <taxon>Bacteria</taxon>
        <taxon>Pseudomonadati</taxon>
        <taxon>Thermodesulfobacteriota</taxon>
        <taxon>Desulfuromonadia</taxon>
        <taxon>Geobacterales</taxon>
        <taxon>Geobacteraceae</taxon>
        <taxon>Geotalea</taxon>
    </lineage>
</organism>
<feature type="domain" description="Soluble ligand binding" evidence="4">
    <location>
        <begin position="209"/>
        <end position="256"/>
    </location>
</feature>
<dbReference type="InterPro" id="IPR003715">
    <property type="entry name" value="Poly_export_N"/>
</dbReference>
<dbReference type="EMBL" id="CP001390">
    <property type="protein sequence ID" value="ACM21324.1"/>
    <property type="molecule type" value="Genomic_DNA"/>
</dbReference>
<dbReference type="KEGG" id="geo:Geob_2981"/>
<feature type="domain" description="Polysaccharide export protein N-terminal" evidence="3">
    <location>
        <begin position="26"/>
        <end position="97"/>
    </location>
</feature>
<feature type="chain" id="PRO_5002888642" evidence="2">
    <location>
        <begin position="26"/>
        <end position="293"/>
    </location>
</feature>
<dbReference type="InterPro" id="IPR019554">
    <property type="entry name" value="Soluble_ligand-bd"/>
</dbReference>
<dbReference type="Pfam" id="PF10531">
    <property type="entry name" value="SLBB"/>
    <property type="match status" value="1"/>
</dbReference>
<dbReference type="Gene3D" id="3.30.1950.10">
    <property type="entry name" value="wza like domain"/>
    <property type="match status" value="1"/>
</dbReference>
<keyword evidence="1 2" id="KW-0732">Signal</keyword>
<dbReference type="InterPro" id="IPR049712">
    <property type="entry name" value="Poly_export"/>
</dbReference>
<feature type="signal peptide" evidence="2">
    <location>
        <begin position="1"/>
        <end position="25"/>
    </location>
</feature>
<proteinExistence type="predicted"/>
<dbReference type="Pfam" id="PF02563">
    <property type="entry name" value="Poly_export"/>
    <property type="match status" value="1"/>
</dbReference>
<name>B9M2X8_GEODF</name>
<dbReference type="eggNOG" id="COG1596">
    <property type="taxonomic scope" value="Bacteria"/>
</dbReference>
<dbReference type="Proteomes" id="UP000007721">
    <property type="component" value="Chromosome"/>
</dbReference>
<gene>
    <name evidence="5" type="ordered locus">Geob_2981</name>
</gene>